<organism evidence="1 2">
    <name type="scientific">Pseudonocardia ailaonensis</name>
    <dbReference type="NCBI Taxonomy" id="367279"/>
    <lineage>
        <taxon>Bacteria</taxon>
        <taxon>Bacillati</taxon>
        <taxon>Actinomycetota</taxon>
        <taxon>Actinomycetes</taxon>
        <taxon>Pseudonocardiales</taxon>
        <taxon>Pseudonocardiaceae</taxon>
        <taxon>Pseudonocardia</taxon>
    </lineage>
</organism>
<keyword evidence="2" id="KW-1185">Reference proteome</keyword>
<evidence type="ECO:0008006" key="3">
    <source>
        <dbReference type="Google" id="ProtNLM"/>
    </source>
</evidence>
<reference evidence="1 2" key="1">
    <citation type="journal article" date="2019" name="Int. J. Syst. Evol. Microbiol.">
        <title>The Global Catalogue of Microorganisms (GCM) 10K type strain sequencing project: providing services to taxonomists for standard genome sequencing and annotation.</title>
        <authorList>
            <consortium name="The Broad Institute Genomics Platform"/>
            <consortium name="The Broad Institute Genome Sequencing Center for Infectious Disease"/>
            <person name="Wu L."/>
            <person name="Ma J."/>
        </authorList>
    </citation>
    <scope>NUCLEOTIDE SEQUENCE [LARGE SCALE GENOMIC DNA]</scope>
    <source>
        <strain evidence="1 2">JCM 16009</strain>
    </source>
</reference>
<accession>A0ABN2NCV5</accession>
<evidence type="ECO:0000313" key="2">
    <source>
        <dbReference type="Proteomes" id="UP001500449"/>
    </source>
</evidence>
<name>A0ABN2NCV5_9PSEU</name>
<dbReference type="EMBL" id="BAAAQK010000018">
    <property type="protein sequence ID" value="GAA1863601.1"/>
    <property type="molecule type" value="Genomic_DNA"/>
</dbReference>
<evidence type="ECO:0000313" key="1">
    <source>
        <dbReference type="EMBL" id="GAA1863601.1"/>
    </source>
</evidence>
<gene>
    <name evidence="1" type="ORF">GCM10009836_49950</name>
</gene>
<dbReference type="RefSeq" id="WP_344421707.1">
    <property type="nucleotide sequence ID" value="NZ_BAAAQK010000018.1"/>
</dbReference>
<protein>
    <recommendedName>
        <fullName evidence="3">Alpha/beta hydrolase</fullName>
    </recommendedName>
</protein>
<proteinExistence type="predicted"/>
<dbReference type="Proteomes" id="UP001500449">
    <property type="component" value="Unassembled WGS sequence"/>
</dbReference>
<sequence>MGEPPAVPSTVVLSADGSQVVPDALATELEGLGWEIRRVPTVHHEFWVEDFDATWAAVHDRV</sequence>
<comment type="caution">
    <text evidence="1">The sequence shown here is derived from an EMBL/GenBank/DDBJ whole genome shotgun (WGS) entry which is preliminary data.</text>
</comment>